<dbReference type="Proteomes" id="UP001398420">
    <property type="component" value="Unassembled WGS sequence"/>
</dbReference>
<dbReference type="Gene3D" id="3.10.310.30">
    <property type="match status" value="1"/>
</dbReference>
<organism evidence="1 2">
    <name type="scientific">Kurthia gibsonii</name>
    <dbReference type="NCBI Taxonomy" id="33946"/>
    <lineage>
        <taxon>Bacteria</taxon>
        <taxon>Bacillati</taxon>
        <taxon>Bacillota</taxon>
        <taxon>Bacilli</taxon>
        <taxon>Bacillales</taxon>
        <taxon>Caryophanaceae</taxon>
        <taxon>Kurthia</taxon>
    </lineage>
</organism>
<reference evidence="1 2" key="1">
    <citation type="submission" date="2024-04" db="EMBL/GenBank/DDBJ databases">
        <authorList>
            <person name="Wu Y.S."/>
            <person name="Zhang L."/>
        </authorList>
    </citation>
    <scope>NUCLEOTIDE SEQUENCE [LARGE SCALE GENOMIC DNA]</scope>
    <source>
        <strain evidence="1 2">KG-01</strain>
    </source>
</reference>
<protein>
    <submittedName>
        <fullName evidence="1">DHHA1 domain-containing protein</fullName>
    </submittedName>
</protein>
<proteinExistence type="predicted"/>
<dbReference type="EMBL" id="JBCEWA010000004">
    <property type="protein sequence ID" value="MEL5988183.1"/>
    <property type="molecule type" value="Genomic_DNA"/>
</dbReference>
<sequence length="353" mass="40256">MNFKKLPKKLTQYAQIHLITHTDLDGIGPSIVLDAFGIPHIPYYVETRKIDEAVIEKIAELQDQELLIITDLSVNEETAEAISAVNKEPNGRHIILIDHHASALYLNDYDWAEVIPEKNGIKMSATTLMFKNLFDAGFEVTPLQRIEQEDGEESIAIPEYTQKEKDTMLTRVTHFVENVRLYDTWDWHALSIQEAADLNTIFYARRRHEFAKDRMNYILNGSLFTEADQQYLDFSKDELRKILKKKSKQMIIVENYTLKGHDEPINIGVVETDSFFSELGNHLAEKFEEEIDCVFIISLVKDKVSLRSIGQKLDLSKIAKEYNGGGHPNASGCDLSALGMDFISAIFEAQKKA</sequence>
<evidence type="ECO:0000313" key="2">
    <source>
        <dbReference type="Proteomes" id="UP001398420"/>
    </source>
</evidence>
<dbReference type="SUPFAM" id="SSF64182">
    <property type="entry name" value="DHH phosphoesterases"/>
    <property type="match status" value="1"/>
</dbReference>
<comment type="caution">
    <text evidence="1">The sequence shown here is derived from an EMBL/GenBank/DDBJ whole genome shotgun (WGS) entry which is preliminary data.</text>
</comment>
<evidence type="ECO:0000313" key="1">
    <source>
        <dbReference type="EMBL" id="MEL5988183.1"/>
    </source>
</evidence>
<dbReference type="PANTHER" id="PTHR42146">
    <property type="entry name" value="3',5'-CYCLIC-NUCLEOTIDE PHOSPHODIESTERASE"/>
    <property type="match status" value="1"/>
</dbReference>
<dbReference type="RefSeq" id="WP_068453818.1">
    <property type="nucleotide sequence ID" value="NZ_CP147847.1"/>
</dbReference>
<name>A0ABU9LK31_9BACL</name>
<dbReference type="PANTHER" id="PTHR42146:SF1">
    <property type="entry name" value="OLIGORIBONUCLEASE NRNB"/>
    <property type="match status" value="1"/>
</dbReference>
<keyword evidence="2" id="KW-1185">Reference proteome</keyword>
<dbReference type="InterPro" id="IPR038763">
    <property type="entry name" value="DHH_sf"/>
</dbReference>
<gene>
    <name evidence="1" type="ORF">AAF454_07095</name>
</gene>
<dbReference type="InterPro" id="IPR052968">
    <property type="entry name" value="Nucleotide_metab_enz"/>
</dbReference>
<accession>A0ABU9LK31</accession>